<evidence type="ECO:0000313" key="2">
    <source>
        <dbReference type="Proteomes" id="UP001305421"/>
    </source>
</evidence>
<accession>A0ABY9YDP4</accession>
<dbReference type="Proteomes" id="UP001305421">
    <property type="component" value="Chromosome"/>
</dbReference>
<name>A0ABY9YDP4_9GAMM</name>
<reference evidence="1 2" key="1">
    <citation type="submission" date="2022-12" db="EMBL/GenBank/DDBJ databases">
        <title>Two new species, Stenotrophomonas aracearum and Stenotrophomonas oahuensis, isolated from Anthurium (Araceae family) in Hawaii.</title>
        <authorList>
            <person name="Chunag S.C."/>
            <person name="Dobhal S."/>
            <person name="Alvarez A."/>
            <person name="Arif M."/>
        </authorList>
    </citation>
    <scope>NUCLEOTIDE SEQUENCE [LARGE SCALE GENOMIC DNA]</scope>
    <source>
        <strain evidence="1 2">A5588</strain>
    </source>
</reference>
<proteinExistence type="predicted"/>
<dbReference type="EMBL" id="CP115543">
    <property type="protein sequence ID" value="WNH48921.1"/>
    <property type="molecule type" value="Genomic_DNA"/>
</dbReference>
<organism evidence="1 2">
    <name type="scientific">Stenotrophomonas aracearum</name>
    <dbReference type="NCBI Taxonomy" id="3003272"/>
    <lineage>
        <taxon>Bacteria</taxon>
        <taxon>Pseudomonadati</taxon>
        <taxon>Pseudomonadota</taxon>
        <taxon>Gammaproteobacteria</taxon>
        <taxon>Lysobacterales</taxon>
        <taxon>Lysobacteraceae</taxon>
        <taxon>Stenotrophomonas</taxon>
    </lineage>
</organism>
<dbReference type="RefSeq" id="WP_311183423.1">
    <property type="nucleotide sequence ID" value="NZ_CP115543.1"/>
</dbReference>
<gene>
    <name evidence="1" type="ORF">PDM28_00890</name>
</gene>
<protein>
    <submittedName>
        <fullName evidence="1">Uncharacterized protein</fullName>
    </submittedName>
</protein>
<keyword evidence="2" id="KW-1185">Reference proteome</keyword>
<evidence type="ECO:0000313" key="1">
    <source>
        <dbReference type="EMBL" id="WNH48921.1"/>
    </source>
</evidence>
<sequence>MLSTNDSITPEIGYSAMVIFLERYYDRGGGADSLADVMSSISSFLWGDGTPNDPAMWTDWLDAIELAKKSEEEQNLDQ</sequence>